<dbReference type="PANTHER" id="PTHR30330:SF3">
    <property type="entry name" value="TRANSCRIPTIONAL REGULATOR, LRP FAMILY"/>
    <property type="match status" value="1"/>
</dbReference>
<keyword evidence="5 8" id="KW-0812">Transmembrane</keyword>
<evidence type="ECO:0000256" key="2">
    <source>
        <dbReference type="ARBA" id="ARBA00009261"/>
    </source>
</evidence>
<evidence type="ECO:0000313" key="9">
    <source>
        <dbReference type="EMBL" id="RMB00574.1"/>
    </source>
</evidence>
<keyword evidence="4" id="KW-1003">Cell membrane</keyword>
<keyword evidence="7 8" id="KW-0472">Membrane</keyword>
<dbReference type="GO" id="GO:0005283">
    <property type="term" value="F:amino acid:sodium symporter activity"/>
    <property type="evidence" value="ECO:0007669"/>
    <property type="project" value="InterPro"/>
</dbReference>
<feature type="transmembrane region" description="Helical" evidence="8">
    <location>
        <begin position="241"/>
        <end position="262"/>
    </location>
</feature>
<dbReference type="EMBL" id="REFR01000017">
    <property type="protein sequence ID" value="RMB00574.1"/>
    <property type="molecule type" value="Genomic_DNA"/>
</dbReference>
<dbReference type="Proteomes" id="UP000271227">
    <property type="component" value="Unassembled WGS sequence"/>
</dbReference>
<evidence type="ECO:0000256" key="8">
    <source>
        <dbReference type="RuleBase" id="RU363064"/>
    </source>
</evidence>
<keyword evidence="10" id="KW-1185">Reference proteome</keyword>
<dbReference type="InterPro" id="IPR001463">
    <property type="entry name" value="Na/Ala_symport"/>
</dbReference>
<feature type="transmembrane region" description="Helical" evidence="8">
    <location>
        <begin position="209"/>
        <end position="229"/>
    </location>
</feature>
<keyword evidence="8" id="KW-0769">Symport</keyword>
<dbReference type="NCBIfam" id="TIGR00835">
    <property type="entry name" value="agcS"/>
    <property type="match status" value="1"/>
</dbReference>
<feature type="transmembrane region" description="Helical" evidence="8">
    <location>
        <begin position="268"/>
        <end position="292"/>
    </location>
</feature>
<dbReference type="PRINTS" id="PR00175">
    <property type="entry name" value="NAALASMPORT"/>
</dbReference>
<sequence length="496" mass="51671">MPIETEGEIVAIETAINAVLGPITGVIYDTVFFSVEIGTVALPFVVIWLIGAAVFFTIRLGFINLRGFGHAVRLVRGDYSQATAEGDVSHWGALSTALSGTVGVGNVAGVALAISLGGPGAAFWMVVAGFLGMTTKFVECTLAVKYRRRNADGSFSGGPMYFLPIAFSKLGLRRAGVAAAGFFAVATVFGSTSLFPINQAYVQFSYVSGLEGGLAFGIVIAVLVGLVIIGGIRSIAKVTGILVPIMCGSYILAALAVILSHAADLPGVVGIILADAFSLGAVGGGFVGSLIIGFQRAAYSGEAGLGSAAIAHSAARTSDPIAQGFVALLEPFFDTVVVCSLTALVIVSTGLHTASDLEGIEIASAAFANVFPWFPPLLALTIVLFAISTLIAWAYYGERAWGYLFGETPRRRLLFKALFLSIVAVAPTFSIIEAIRFLDAMIFAMAFPNICALYLFSGEIAADLKAYWAKVRAHGTDGTGASRPAAARRLAERQAP</sequence>
<evidence type="ECO:0000256" key="3">
    <source>
        <dbReference type="ARBA" id="ARBA00022448"/>
    </source>
</evidence>
<organism evidence="9 10">
    <name type="scientific">Eilatimonas milleporae</name>
    <dbReference type="NCBI Taxonomy" id="911205"/>
    <lineage>
        <taxon>Bacteria</taxon>
        <taxon>Pseudomonadati</taxon>
        <taxon>Pseudomonadota</taxon>
        <taxon>Alphaproteobacteria</taxon>
        <taxon>Kordiimonadales</taxon>
        <taxon>Kordiimonadaceae</taxon>
        <taxon>Eilatimonas</taxon>
    </lineage>
</organism>
<feature type="transmembrane region" description="Helical" evidence="8">
    <location>
        <begin position="175"/>
        <end position="197"/>
    </location>
</feature>
<dbReference type="RefSeq" id="WP_121940398.1">
    <property type="nucleotide sequence ID" value="NZ_REFR01000017.1"/>
</dbReference>
<dbReference type="Pfam" id="PF01235">
    <property type="entry name" value="Na_Ala_symp"/>
    <property type="match status" value="1"/>
</dbReference>
<dbReference type="OrthoDB" id="9806926at2"/>
<feature type="transmembrane region" description="Helical" evidence="8">
    <location>
        <begin position="441"/>
        <end position="462"/>
    </location>
</feature>
<evidence type="ECO:0000256" key="6">
    <source>
        <dbReference type="ARBA" id="ARBA00022989"/>
    </source>
</evidence>
<feature type="transmembrane region" description="Helical" evidence="8">
    <location>
        <begin position="332"/>
        <end position="353"/>
    </location>
</feature>
<feature type="transmembrane region" description="Helical" evidence="8">
    <location>
        <begin position="37"/>
        <end position="58"/>
    </location>
</feature>
<comment type="subcellular location">
    <subcellularLocation>
        <location evidence="8">Cell inner membrane</location>
        <topology evidence="8">Multi-pass membrane protein</topology>
    </subcellularLocation>
    <subcellularLocation>
        <location evidence="1">Cell membrane</location>
        <topology evidence="1">Multi-pass membrane protein</topology>
    </subcellularLocation>
</comment>
<proteinExistence type="inferred from homology"/>
<dbReference type="GO" id="GO:0005886">
    <property type="term" value="C:plasma membrane"/>
    <property type="evidence" value="ECO:0007669"/>
    <property type="project" value="UniProtKB-SubCell"/>
</dbReference>
<accession>A0A3M0BSR5</accession>
<gene>
    <name evidence="9" type="ORF">BXY39_3762</name>
</gene>
<evidence type="ECO:0000256" key="4">
    <source>
        <dbReference type="ARBA" id="ARBA00022475"/>
    </source>
</evidence>
<feature type="transmembrane region" description="Helical" evidence="8">
    <location>
        <begin position="122"/>
        <end position="144"/>
    </location>
</feature>
<keyword evidence="6 8" id="KW-1133">Transmembrane helix</keyword>
<keyword evidence="8" id="KW-0997">Cell inner membrane</keyword>
<feature type="transmembrane region" description="Helical" evidence="8">
    <location>
        <begin position="417"/>
        <end position="435"/>
    </location>
</feature>
<comment type="similarity">
    <text evidence="2 8">Belongs to the alanine or glycine:cation symporter (AGCS) (TC 2.A.25) family.</text>
</comment>
<dbReference type="AlphaFoldDB" id="A0A3M0BSR5"/>
<reference evidence="9 10" key="1">
    <citation type="submission" date="2018-10" db="EMBL/GenBank/DDBJ databases">
        <title>Genomic Encyclopedia of Archaeal and Bacterial Type Strains, Phase II (KMG-II): from individual species to whole genera.</title>
        <authorList>
            <person name="Goeker M."/>
        </authorList>
    </citation>
    <scope>NUCLEOTIDE SEQUENCE [LARGE SCALE GENOMIC DNA]</scope>
    <source>
        <strain evidence="9 10">DSM 25217</strain>
    </source>
</reference>
<evidence type="ECO:0000256" key="1">
    <source>
        <dbReference type="ARBA" id="ARBA00004651"/>
    </source>
</evidence>
<protein>
    <submittedName>
        <fullName evidence="9">AGCS family alanine or glycine:cation symporter</fullName>
    </submittedName>
</protein>
<dbReference type="PANTHER" id="PTHR30330">
    <property type="entry name" value="AGSS FAMILY TRANSPORTER, SODIUM-ALANINE"/>
    <property type="match status" value="1"/>
</dbReference>
<feature type="transmembrane region" description="Helical" evidence="8">
    <location>
        <begin position="97"/>
        <end position="116"/>
    </location>
</feature>
<evidence type="ECO:0000313" key="10">
    <source>
        <dbReference type="Proteomes" id="UP000271227"/>
    </source>
</evidence>
<evidence type="ECO:0000256" key="7">
    <source>
        <dbReference type="ARBA" id="ARBA00023136"/>
    </source>
</evidence>
<feature type="transmembrane region" description="Helical" evidence="8">
    <location>
        <begin position="373"/>
        <end position="396"/>
    </location>
</feature>
<evidence type="ECO:0000256" key="5">
    <source>
        <dbReference type="ARBA" id="ARBA00022692"/>
    </source>
</evidence>
<keyword evidence="3 8" id="KW-0813">Transport</keyword>
<dbReference type="FunCoup" id="A0A3M0BSR5">
    <property type="interactions" value="149"/>
</dbReference>
<comment type="caution">
    <text evidence="9">The sequence shown here is derived from an EMBL/GenBank/DDBJ whole genome shotgun (WGS) entry which is preliminary data.</text>
</comment>
<name>A0A3M0BSR5_9PROT</name>
<dbReference type="InParanoid" id="A0A3M0BSR5"/>